<evidence type="ECO:0000313" key="5">
    <source>
        <dbReference type="Proteomes" id="UP001524586"/>
    </source>
</evidence>
<evidence type="ECO:0000256" key="1">
    <source>
        <dbReference type="SAM" id="Coils"/>
    </source>
</evidence>
<evidence type="ECO:0000313" key="4">
    <source>
        <dbReference type="EMBL" id="MCQ8130649.1"/>
    </source>
</evidence>
<keyword evidence="3" id="KW-0732">Signal</keyword>
<keyword evidence="1" id="KW-0175">Coiled coil</keyword>
<dbReference type="EMBL" id="JANIBK010000194">
    <property type="protein sequence ID" value="MCQ8130649.1"/>
    <property type="molecule type" value="Genomic_DNA"/>
</dbReference>
<keyword evidence="5" id="KW-1185">Reference proteome</keyword>
<accession>A0ABT1U9V5</accession>
<feature type="signal peptide" evidence="3">
    <location>
        <begin position="1"/>
        <end position="24"/>
    </location>
</feature>
<reference evidence="4 5" key="1">
    <citation type="submission" date="2022-07" db="EMBL/GenBank/DDBJ databases">
        <title>Methylomonas rivi sp. nov., Methylomonas rosea sp. nov., Methylomonas aureus sp. nov. and Methylomonas subterranea sp. nov., four novel methanotrophs isolated from a freshwater creek and the deep terrestrial subsurface.</title>
        <authorList>
            <person name="Abin C."/>
            <person name="Sankaranarayanan K."/>
            <person name="Garner C."/>
            <person name="Sindelar R."/>
            <person name="Kotary K."/>
            <person name="Garner R."/>
            <person name="Barclay S."/>
            <person name="Lawson P."/>
            <person name="Krumholz L."/>
        </authorList>
    </citation>
    <scope>NUCLEOTIDE SEQUENCE [LARGE SCALE GENOMIC DNA]</scope>
    <source>
        <strain evidence="4 5">WSC-6</strain>
    </source>
</reference>
<feature type="region of interest" description="Disordered" evidence="2">
    <location>
        <begin position="738"/>
        <end position="759"/>
    </location>
</feature>
<dbReference type="Proteomes" id="UP001524586">
    <property type="component" value="Unassembled WGS sequence"/>
</dbReference>
<evidence type="ECO:0000256" key="3">
    <source>
        <dbReference type="SAM" id="SignalP"/>
    </source>
</evidence>
<dbReference type="RefSeq" id="WP_256617067.1">
    <property type="nucleotide sequence ID" value="NZ_JANIBK010000194.1"/>
</dbReference>
<name>A0ABT1U9V5_9GAMM</name>
<gene>
    <name evidence="4" type="ORF">NP596_19490</name>
</gene>
<evidence type="ECO:0000256" key="2">
    <source>
        <dbReference type="SAM" id="MobiDB-lite"/>
    </source>
</evidence>
<evidence type="ECO:0008006" key="6">
    <source>
        <dbReference type="Google" id="ProtNLM"/>
    </source>
</evidence>
<protein>
    <recommendedName>
        <fullName evidence="6">IPT/TIG domain-containing protein</fullName>
    </recommendedName>
</protein>
<sequence length="759" mass="85045">MKKIRLCNSMLFVLCFSIFSNCYAEDALSKYEETLEDAADALDNLRALNEEYGEIVMSYPMLQFNDGVEFDLKRSGENYFNDAKTMTQGGAAHALMMANVIAGSLQVKNNPMVSQQYQLDLQQSQESQAALRLYNAKKSAICDERWTQYLSETDPDKKENRLVAYGTCLEELMPAAVAAPRMDTAMPAALNDPKLAEEAKSLLKDTTLVKSPGELLSGITPSVSNRDAIHVAAGDKAVETAYRILGDLKRANQFKDKMLFMATSMVSVNPGWRTREGFYAKLMGEMGISYVPARYEAKERFVQHGSIPCEVRKKIALSNGMTSLLNEKCQAAQESLYSYFPNEYIVPGNEAFMPHPVVAAVSPLTVSQTLDLSNSERNVMEFALALAGILKEMNLEGQASIFEQYVQSNQSDSKTKTVNTVVNSYSINGGQFGYQISPQFQGLDVQGDNESSANILQPQSFPVLLLIGVDQADLNFRMQECKQGDPDILRCVEEQDGKEKRKWKFVEPQLSMKQNFDWLRTKKYGFWGTIGNFFYDPGYYFTSNEPSDYIKTGYELNKKFYNLDNKSCNQSDSIECKSLMRSKKFFELKMWSEKYLLATESTQAIPLDILLAPKYIEEKKSKVTPTAPYISEIIPSKIRLTRKDKVISEEGSEILILGSDFGQLDIDNIVLQGNLTINKRQKNNNQIRLSASVKGDSPISFRIPVKTEDNGEEKNKSQYVFTPPIEVEVIDVKSTDSESANGKIESSTNSGNVNVTIGK</sequence>
<feature type="coiled-coil region" evidence="1">
    <location>
        <begin position="28"/>
        <end position="55"/>
    </location>
</feature>
<comment type="caution">
    <text evidence="4">The sequence shown here is derived from an EMBL/GenBank/DDBJ whole genome shotgun (WGS) entry which is preliminary data.</text>
</comment>
<proteinExistence type="predicted"/>
<organism evidence="4 5">
    <name type="scientific">Methylomonas rivi</name>
    <dbReference type="NCBI Taxonomy" id="2952226"/>
    <lineage>
        <taxon>Bacteria</taxon>
        <taxon>Pseudomonadati</taxon>
        <taxon>Pseudomonadota</taxon>
        <taxon>Gammaproteobacteria</taxon>
        <taxon>Methylococcales</taxon>
        <taxon>Methylococcaceae</taxon>
        <taxon>Methylomonas</taxon>
    </lineage>
</organism>
<feature type="chain" id="PRO_5045995836" description="IPT/TIG domain-containing protein" evidence="3">
    <location>
        <begin position="25"/>
        <end position="759"/>
    </location>
</feature>